<name>A0A2G5DWV4_AQUCA</name>
<dbReference type="Pfam" id="PF01535">
    <property type="entry name" value="PPR"/>
    <property type="match status" value="3"/>
</dbReference>
<gene>
    <name evidence="3" type="ORF">AQUCO_01400526v1</name>
</gene>
<keyword evidence="1" id="KW-0677">Repeat</keyword>
<dbReference type="FunFam" id="1.25.40.10:FF:000073">
    <property type="entry name" value="Pentatricopeptide repeat-containing protein chloroplastic"/>
    <property type="match status" value="2"/>
</dbReference>
<dbReference type="PANTHER" id="PTHR24015">
    <property type="entry name" value="OS07G0578800 PROTEIN-RELATED"/>
    <property type="match status" value="1"/>
</dbReference>
<dbReference type="InterPro" id="IPR002885">
    <property type="entry name" value="PPR_rpt"/>
</dbReference>
<dbReference type="FunCoup" id="A0A2G5DWV4">
    <property type="interactions" value="599"/>
</dbReference>
<feature type="repeat" description="PPR" evidence="2">
    <location>
        <begin position="365"/>
        <end position="399"/>
    </location>
</feature>
<dbReference type="PANTHER" id="PTHR24015:SF1903">
    <property type="entry name" value="OS05G0305300 PROTEIN"/>
    <property type="match status" value="1"/>
</dbReference>
<dbReference type="PROSITE" id="PS51375">
    <property type="entry name" value="PPR"/>
    <property type="match status" value="4"/>
</dbReference>
<dbReference type="Pfam" id="PF13041">
    <property type="entry name" value="PPR_2"/>
    <property type="match status" value="2"/>
</dbReference>
<protein>
    <recommendedName>
        <fullName evidence="5">Pentacotripeptide-repeat region of PRORP domain-containing protein</fullName>
    </recommendedName>
</protein>
<dbReference type="EMBL" id="KZ305031">
    <property type="protein sequence ID" value="PIA47992.1"/>
    <property type="molecule type" value="Genomic_DNA"/>
</dbReference>
<proteinExistence type="predicted"/>
<dbReference type="GO" id="GO:0009451">
    <property type="term" value="P:RNA modification"/>
    <property type="evidence" value="ECO:0007669"/>
    <property type="project" value="InterPro"/>
</dbReference>
<dbReference type="InParanoid" id="A0A2G5DWV4"/>
<dbReference type="GO" id="GO:0003723">
    <property type="term" value="F:RNA binding"/>
    <property type="evidence" value="ECO:0007669"/>
    <property type="project" value="InterPro"/>
</dbReference>
<dbReference type="Proteomes" id="UP000230069">
    <property type="component" value="Unassembled WGS sequence"/>
</dbReference>
<organism evidence="3 4">
    <name type="scientific">Aquilegia coerulea</name>
    <name type="common">Rocky mountain columbine</name>
    <dbReference type="NCBI Taxonomy" id="218851"/>
    <lineage>
        <taxon>Eukaryota</taxon>
        <taxon>Viridiplantae</taxon>
        <taxon>Streptophyta</taxon>
        <taxon>Embryophyta</taxon>
        <taxon>Tracheophyta</taxon>
        <taxon>Spermatophyta</taxon>
        <taxon>Magnoliopsida</taxon>
        <taxon>Ranunculales</taxon>
        <taxon>Ranunculaceae</taxon>
        <taxon>Thalictroideae</taxon>
        <taxon>Aquilegia</taxon>
    </lineage>
</organism>
<sequence length="429" mass="48222">MLSPFSLSSCCSSQGYFPLLVKPSHTVVEKEKANTSKNNYNSPAKSPLLELKKSSVLNQSKVLRGFDTYKHNSNFELSRSVLNEELIDPIVITSWLGACCKVREVRMIHSIVVKVGKLSEARKVFDEMSERNVVSWTAMLNGYLKNGSDDEVLRLFVELVENGVQPNSKTYVCVLNLCGRRLDFEFGKQIHACVVKGNWSNLILDSAIVYFYGQCGDLSGSFRAFDRMPERDVVSWTSMITACAQHGDGEEAISMFSKMQSEGFLPNEFTVCSVLKACGIEKNLKFGRQLHCAVVKKTFNNDVFVGTSLVSMYVKCEETTDARRVFNGMKKRNTVTWTSMIAGYAQNGLGSEAVSLFRMCMPERNLVSWKSMILGYARNGLCREALQLMYRMEAEGNKVDDYIRTTVFSACGDVEWESESLAEFYVQPS</sequence>
<dbReference type="Gene3D" id="1.25.40.10">
    <property type="entry name" value="Tetratricopeptide repeat domain"/>
    <property type="match status" value="4"/>
</dbReference>
<evidence type="ECO:0000313" key="3">
    <source>
        <dbReference type="EMBL" id="PIA47992.1"/>
    </source>
</evidence>
<dbReference type="OrthoDB" id="185373at2759"/>
<evidence type="ECO:0000256" key="1">
    <source>
        <dbReference type="ARBA" id="ARBA00022737"/>
    </source>
</evidence>
<reference evidence="3 4" key="1">
    <citation type="submission" date="2017-09" db="EMBL/GenBank/DDBJ databases">
        <title>WGS assembly of Aquilegia coerulea Goldsmith.</title>
        <authorList>
            <person name="Hodges S."/>
            <person name="Kramer E."/>
            <person name="Nordborg M."/>
            <person name="Tomkins J."/>
            <person name="Borevitz J."/>
            <person name="Derieg N."/>
            <person name="Yan J."/>
            <person name="Mihaltcheva S."/>
            <person name="Hayes R.D."/>
            <person name="Rokhsar D."/>
        </authorList>
    </citation>
    <scope>NUCLEOTIDE SEQUENCE [LARGE SCALE GENOMIC DNA]</scope>
    <source>
        <strain evidence="4">cv. Goldsmith</strain>
    </source>
</reference>
<dbReference type="AlphaFoldDB" id="A0A2G5DWV4"/>
<dbReference type="STRING" id="218851.A0A2G5DWV4"/>
<dbReference type="InterPro" id="IPR011990">
    <property type="entry name" value="TPR-like_helical_dom_sf"/>
</dbReference>
<accession>A0A2G5DWV4</accession>
<feature type="repeat" description="PPR" evidence="2">
    <location>
        <begin position="232"/>
        <end position="266"/>
    </location>
</feature>
<feature type="repeat" description="PPR" evidence="2">
    <location>
        <begin position="333"/>
        <end position="364"/>
    </location>
</feature>
<dbReference type="NCBIfam" id="TIGR00756">
    <property type="entry name" value="PPR"/>
    <property type="match status" value="4"/>
</dbReference>
<feature type="repeat" description="PPR" evidence="2">
    <location>
        <begin position="132"/>
        <end position="166"/>
    </location>
</feature>
<evidence type="ECO:0008006" key="5">
    <source>
        <dbReference type="Google" id="ProtNLM"/>
    </source>
</evidence>
<keyword evidence="4" id="KW-1185">Reference proteome</keyword>
<dbReference type="InterPro" id="IPR046960">
    <property type="entry name" value="PPR_At4g14850-like_plant"/>
</dbReference>
<evidence type="ECO:0000313" key="4">
    <source>
        <dbReference type="Proteomes" id="UP000230069"/>
    </source>
</evidence>
<evidence type="ECO:0000256" key="2">
    <source>
        <dbReference type="PROSITE-ProRule" id="PRU00708"/>
    </source>
</evidence>